<keyword evidence="2" id="KW-0132">Cell division</keyword>
<evidence type="ECO:0000256" key="1">
    <source>
        <dbReference type="SAM" id="Phobius"/>
    </source>
</evidence>
<dbReference type="Proteomes" id="UP001184150">
    <property type="component" value="Unassembled WGS sequence"/>
</dbReference>
<keyword evidence="3" id="KW-1185">Reference proteome</keyword>
<comment type="caution">
    <text evidence="2">The sequence shown here is derived from an EMBL/GenBank/DDBJ whole genome shotgun (WGS) entry which is preliminary data.</text>
</comment>
<reference evidence="2 3" key="1">
    <citation type="submission" date="2023-07" db="EMBL/GenBank/DDBJ databases">
        <title>Sorghum-associated microbial communities from plants grown in Nebraska, USA.</title>
        <authorList>
            <person name="Schachtman D."/>
        </authorList>
    </citation>
    <scope>NUCLEOTIDE SEQUENCE [LARGE SCALE GENOMIC DNA]</scope>
    <source>
        <strain evidence="2 3">DS1027</strain>
    </source>
</reference>
<dbReference type="InterPro" id="IPR004513">
    <property type="entry name" value="FtsX"/>
</dbReference>
<dbReference type="PANTHER" id="PTHR47755">
    <property type="entry name" value="CELL DIVISION PROTEIN FTSX"/>
    <property type="match status" value="1"/>
</dbReference>
<keyword evidence="2" id="KW-0131">Cell cycle</keyword>
<accession>A0ABU1MKF4</accession>
<keyword evidence="1" id="KW-0472">Membrane</keyword>
<dbReference type="RefSeq" id="WP_054131889.1">
    <property type="nucleotide sequence ID" value="NZ_JAVDRD010000003.1"/>
</dbReference>
<proteinExistence type="predicted"/>
<feature type="transmembrane region" description="Helical" evidence="1">
    <location>
        <begin position="35"/>
        <end position="54"/>
    </location>
</feature>
<gene>
    <name evidence="2" type="ORF">J2792_001378</name>
</gene>
<protein>
    <submittedName>
        <fullName evidence="2">Cell division transport system permease protein</fullName>
    </submittedName>
</protein>
<feature type="transmembrane region" description="Helical" evidence="1">
    <location>
        <begin position="279"/>
        <end position="305"/>
    </location>
</feature>
<dbReference type="GO" id="GO:0051301">
    <property type="term" value="P:cell division"/>
    <property type="evidence" value="ECO:0007669"/>
    <property type="project" value="UniProtKB-KW"/>
</dbReference>
<feature type="transmembrane region" description="Helical" evidence="1">
    <location>
        <begin position="179"/>
        <end position="202"/>
    </location>
</feature>
<organism evidence="2 3">
    <name type="scientific">Novosphingobium capsulatum</name>
    <dbReference type="NCBI Taxonomy" id="13688"/>
    <lineage>
        <taxon>Bacteria</taxon>
        <taxon>Pseudomonadati</taxon>
        <taxon>Pseudomonadota</taxon>
        <taxon>Alphaproteobacteria</taxon>
        <taxon>Sphingomonadales</taxon>
        <taxon>Sphingomonadaceae</taxon>
        <taxon>Novosphingobium</taxon>
    </lineage>
</organism>
<dbReference type="EMBL" id="JAVDRD010000003">
    <property type="protein sequence ID" value="MDR6510512.1"/>
    <property type="molecule type" value="Genomic_DNA"/>
</dbReference>
<keyword evidence="1" id="KW-0812">Transmembrane</keyword>
<evidence type="ECO:0000313" key="2">
    <source>
        <dbReference type="EMBL" id="MDR6510512.1"/>
    </source>
</evidence>
<evidence type="ECO:0000313" key="3">
    <source>
        <dbReference type="Proteomes" id="UP001184150"/>
    </source>
</evidence>
<dbReference type="PANTHER" id="PTHR47755:SF1">
    <property type="entry name" value="CELL DIVISION PROTEIN FTSX"/>
    <property type="match status" value="1"/>
</dbReference>
<name>A0ABU1MKF4_9SPHN</name>
<keyword evidence="1" id="KW-1133">Transmembrane helix</keyword>
<sequence length="309" mass="31809">MKRLASALPRTLRALGGEGESRLLPEARLSGPMPWVIAIMIALTVVAAASALALRHAAQAASADLEGGVTVQIVSAAPAQRQRQADAALAVLRHAPGVISATAVPQDQLDALVEPWLGTRAGDDLDDLPIPALIDVRLAGTATPARLDLLRKALAATAPAARIDAQSSWLAPVFRAIGALQWAAGGLIALFAFATVSAVLLASRNALGTHRETIEIVHMLGATDVQIARVFQRSMATDAAMGGLVGLLAGVVTVLGLARQFAALGSGMVAQGSLAWTDWVALAGIPIAGVLLVMLTARLTVLAALRRMV</sequence>
<feature type="transmembrane region" description="Helical" evidence="1">
    <location>
        <begin position="239"/>
        <end position="259"/>
    </location>
</feature>